<feature type="transmembrane region" description="Helical" evidence="1">
    <location>
        <begin position="6"/>
        <end position="26"/>
    </location>
</feature>
<dbReference type="AlphaFoldDB" id="A0A7C3BZS7"/>
<sequence length="93" mass="10727">MNRGTKVFLVGLSLIAIIVSFSYVYTMQRVDGMKVKKYLEISREMKSDLELLIREKSEAVLLVCLTLSQDKTVNTILRNKKYNQLQLNDLSLL</sequence>
<keyword evidence="1" id="KW-1133">Transmembrane helix</keyword>
<evidence type="ECO:0000313" key="2">
    <source>
        <dbReference type="EMBL" id="HFB53782.1"/>
    </source>
</evidence>
<name>A0A7C3BZS7_9BACT</name>
<comment type="caution">
    <text evidence="2">The sequence shown here is derived from an EMBL/GenBank/DDBJ whole genome shotgun (WGS) entry which is preliminary data.</text>
</comment>
<keyword evidence="1" id="KW-0472">Membrane</keyword>
<organism evidence="2">
    <name type="scientific">Sulfurimonas autotrophica</name>
    <dbReference type="NCBI Taxonomy" id="202747"/>
    <lineage>
        <taxon>Bacteria</taxon>
        <taxon>Pseudomonadati</taxon>
        <taxon>Campylobacterota</taxon>
        <taxon>Epsilonproteobacteria</taxon>
        <taxon>Campylobacterales</taxon>
        <taxon>Sulfurimonadaceae</taxon>
        <taxon>Sulfurimonas</taxon>
    </lineage>
</organism>
<feature type="non-terminal residue" evidence="2">
    <location>
        <position position="93"/>
    </location>
</feature>
<dbReference type="EMBL" id="DRNH01000189">
    <property type="protein sequence ID" value="HFB53782.1"/>
    <property type="molecule type" value="Genomic_DNA"/>
</dbReference>
<keyword evidence="1" id="KW-0812">Transmembrane</keyword>
<reference evidence="2" key="1">
    <citation type="journal article" date="2020" name="mSystems">
        <title>Genome- and Community-Level Interaction Insights into Carbon Utilization and Element Cycling Functions of Hydrothermarchaeota in Hydrothermal Sediment.</title>
        <authorList>
            <person name="Zhou Z."/>
            <person name="Liu Y."/>
            <person name="Xu W."/>
            <person name="Pan J."/>
            <person name="Luo Z.H."/>
            <person name="Li M."/>
        </authorList>
    </citation>
    <scope>NUCLEOTIDE SEQUENCE [LARGE SCALE GENOMIC DNA]</scope>
    <source>
        <strain evidence="2">HyVt-507</strain>
    </source>
</reference>
<proteinExistence type="predicted"/>
<dbReference type="Proteomes" id="UP000886390">
    <property type="component" value="Unassembled WGS sequence"/>
</dbReference>
<protein>
    <submittedName>
        <fullName evidence="2">Uncharacterized protein</fullName>
    </submittedName>
</protein>
<evidence type="ECO:0000256" key="1">
    <source>
        <dbReference type="SAM" id="Phobius"/>
    </source>
</evidence>
<accession>A0A7C3BZS7</accession>
<gene>
    <name evidence="2" type="ORF">ENJ67_03535</name>
</gene>